<dbReference type="Proteomes" id="UP000734854">
    <property type="component" value="Unassembled WGS sequence"/>
</dbReference>
<organism evidence="2 3">
    <name type="scientific">Zingiber officinale</name>
    <name type="common">Ginger</name>
    <name type="synonym">Amomum zingiber</name>
    <dbReference type="NCBI Taxonomy" id="94328"/>
    <lineage>
        <taxon>Eukaryota</taxon>
        <taxon>Viridiplantae</taxon>
        <taxon>Streptophyta</taxon>
        <taxon>Embryophyta</taxon>
        <taxon>Tracheophyta</taxon>
        <taxon>Spermatophyta</taxon>
        <taxon>Magnoliopsida</taxon>
        <taxon>Liliopsida</taxon>
        <taxon>Zingiberales</taxon>
        <taxon>Zingiberaceae</taxon>
        <taxon>Zingiber</taxon>
    </lineage>
</organism>
<feature type="region of interest" description="Disordered" evidence="1">
    <location>
        <begin position="1"/>
        <end position="23"/>
    </location>
</feature>
<dbReference type="AlphaFoldDB" id="A0A8J5KSY4"/>
<comment type="caution">
    <text evidence="2">The sequence shown here is derived from an EMBL/GenBank/DDBJ whole genome shotgun (WGS) entry which is preliminary data.</text>
</comment>
<feature type="region of interest" description="Disordered" evidence="1">
    <location>
        <begin position="50"/>
        <end position="114"/>
    </location>
</feature>
<dbReference type="EMBL" id="JACMSC010000013">
    <property type="protein sequence ID" value="KAG6493892.1"/>
    <property type="molecule type" value="Genomic_DNA"/>
</dbReference>
<gene>
    <name evidence="2" type="ORF">ZIOFF_048895</name>
</gene>
<evidence type="ECO:0000313" key="2">
    <source>
        <dbReference type="EMBL" id="KAG6493892.1"/>
    </source>
</evidence>
<name>A0A8J5KSY4_ZINOF</name>
<feature type="compositionally biased region" description="Basic and acidic residues" evidence="1">
    <location>
        <begin position="89"/>
        <end position="102"/>
    </location>
</feature>
<feature type="compositionally biased region" description="Polar residues" evidence="1">
    <location>
        <begin position="1"/>
        <end position="11"/>
    </location>
</feature>
<reference evidence="2 3" key="1">
    <citation type="submission" date="2020-08" db="EMBL/GenBank/DDBJ databases">
        <title>Plant Genome Project.</title>
        <authorList>
            <person name="Zhang R.-G."/>
        </authorList>
    </citation>
    <scope>NUCLEOTIDE SEQUENCE [LARGE SCALE GENOMIC DNA]</scope>
    <source>
        <tissue evidence="2">Rhizome</tissue>
    </source>
</reference>
<keyword evidence="3" id="KW-1185">Reference proteome</keyword>
<evidence type="ECO:0000256" key="1">
    <source>
        <dbReference type="SAM" id="MobiDB-lite"/>
    </source>
</evidence>
<sequence length="114" mass="12197">MAVSGSRTSSGYWAIAGERGSHSCSTTTCPTAVGISCCTINDSGHVSIGRQALRSSKARRSIGPSLPPRRRGADGDPQRHPGEQCVARQRNEPKARIYDHSNDPQTTHIVRTIG</sequence>
<evidence type="ECO:0000313" key="3">
    <source>
        <dbReference type="Proteomes" id="UP000734854"/>
    </source>
</evidence>
<protein>
    <submittedName>
        <fullName evidence="2">Uncharacterized protein</fullName>
    </submittedName>
</protein>
<feature type="compositionally biased region" description="Polar residues" evidence="1">
    <location>
        <begin position="103"/>
        <end position="114"/>
    </location>
</feature>
<feature type="compositionally biased region" description="Basic and acidic residues" evidence="1">
    <location>
        <begin position="71"/>
        <end position="82"/>
    </location>
</feature>
<accession>A0A8J5KSY4</accession>
<proteinExistence type="predicted"/>